<dbReference type="AlphaFoldDB" id="A0A177BC76"/>
<keyword evidence="5 6" id="KW-0539">Nucleus</keyword>
<dbReference type="PANTHER" id="PTHR14052">
    <property type="entry name" value="ORIGIN RECOGNITION COMPLEX SUBUNIT 2"/>
    <property type="match status" value="1"/>
</dbReference>
<dbReference type="InterPro" id="IPR007220">
    <property type="entry name" value="ORC2"/>
</dbReference>
<evidence type="ECO:0000259" key="7">
    <source>
        <dbReference type="Pfam" id="PF04084"/>
    </source>
</evidence>
<name>A0A177BC76_9BILA</name>
<evidence type="ECO:0000256" key="6">
    <source>
        <dbReference type="RuleBase" id="RU368084"/>
    </source>
</evidence>
<dbReference type="PANTHER" id="PTHR14052:SF0">
    <property type="entry name" value="ORIGIN RECOGNITION COMPLEX SUBUNIT 2"/>
    <property type="match status" value="1"/>
</dbReference>
<comment type="caution">
    <text evidence="9">The sequence shown here is derived from an EMBL/GenBank/DDBJ whole genome shotgun (WGS) entry which is preliminary data.</text>
</comment>
<evidence type="ECO:0000256" key="5">
    <source>
        <dbReference type="ARBA" id="ARBA00023242"/>
    </source>
</evidence>
<evidence type="ECO:0000256" key="1">
    <source>
        <dbReference type="ARBA" id="ARBA00004123"/>
    </source>
</evidence>
<dbReference type="EMBL" id="LWCA01000066">
    <property type="protein sequence ID" value="OAF71263.1"/>
    <property type="molecule type" value="Genomic_DNA"/>
</dbReference>
<dbReference type="Proteomes" id="UP000078046">
    <property type="component" value="Unassembled WGS sequence"/>
</dbReference>
<reference evidence="9 10" key="1">
    <citation type="submission" date="2016-04" db="EMBL/GenBank/DDBJ databases">
        <title>The genome of Intoshia linei affirms orthonectids as highly simplified spiralians.</title>
        <authorList>
            <person name="Mikhailov K.V."/>
            <person name="Slusarev G.S."/>
            <person name="Nikitin M.A."/>
            <person name="Logacheva M.D."/>
            <person name="Penin A."/>
            <person name="Aleoshin V."/>
            <person name="Panchin Y.V."/>
        </authorList>
    </citation>
    <scope>NUCLEOTIDE SEQUENCE [LARGE SCALE GENOMIC DNA]</scope>
    <source>
        <strain evidence="9">Intl2013</strain>
        <tissue evidence="9">Whole animal</tissue>
    </source>
</reference>
<comment type="subcellular location">
    <subcellularLocation>
        <location evidence="1 6">Nucleus</location>
    </subcellularLocation>
</comment>
<sequence length="334" mass="39442">MNEYSDEDSNLELARLQYYENVILSNSLENLSISDDISLKDFYDFYKSTDDLNCTVPTEIFDNCRYYLEMNFNLIFYGVGSKRSILINFIQKYFKDYNCVIIDGFRKKLKIRTALKEIYDMYDKSFVYTSLMDYSNHLLDIVDKDNQLIILINNIDGPIFWKADNFKIILKYTKCKYIRIVCSVDHINSFILFDSYYQHNWLKININTFMAHLMEINETFSLSSVGESYNTGCTFEGLKYLIKSITSNSKNIFTIICQFFKDNDEAEGMNIDQLYNTCRENFLVNSLINLKAHLNEFIDHRLLKISKSNEYGEIVVIVCKKSILVDYLNWINED</sequence>
<evidence type="ECO:0000259" key="8">
    <source>
        <dbReference type="Pfam" id="PF24882"/>
    </source>
</evidence>
<feature type="domain" description="Origin recognition complex subunit 2 RecA-like" evidence="7">
    <location>
        <begin position="59"/>
        <end position="200"/>
    </location>
</feature>
<dbReference type="Pfam" id="PF24882">
    <property type="entry name" value="WHD_ORC2"/>
    <property type="match status" value="1"/>
</dbReference>
<evidence type="ECO:0000256" key="4">
    <source>
        <dbReference type="ARBA" id="ARBA00022705"/>
    </source>
</evidence>
<organism evidence="9 10">
    <name type="scientific">Intoshia linei</name>
    <dbReference type="NCBI Taxonomy" id="1819745"/>
    <lineage>
        <taxon>Eukaryota</taxon>
        <taxon>Metazoa</taxon>
        <taxon>Spiralia</taxon>
        <taxon>Lophotrochozoa</taxon>
        <taxon>Mesozoa</taxon>
        <taxon>Orthonectida</taxon>
        <taxon>Rhopaluridae</taxon>
        <taxon>Intoshia</taxon>
    </lineage>
</organism>
<comment type="function">
    <text evidence="6">Component of the origin recognition complex (ORC) that binds origins of replication. DNA-binding is ATP-dependent. ORC is required to assemble the pre-replication complex necessary to initiate DNA replication.</text>
</comment>
<evidence type="ECO:0000256" key="3">
    <source>
        <dbReference type="ARBA" id="ARBA00019080"/>
    </source>
</evidence>
<evidence type="ECO:0000313" key="9">
    <source>
        <dbReference type="EMBL" id="OAF71263.1"/>
    </source>
</evidence>
<protein>
    <recommendedName>
        <fullName evidence="3 6">Origin recognition complex subunit 2</fullName>
    </recommendedName>
</protein>
<accession>A0A177BC76</accession>
<dbReference type="InterPro" id="IPR056772">
    <property type="entry name" value="RecA-like_ORC2"/>
</dbReference>
<proteinExistence type="inferred from homology"/>
<dbReference type="InterPro" id="IPR056773">
    <property type="entry name" value="WHD_ORC2"/>
</dbReference>
<feature type="domain" description="Origin recognition complex subunit 2 winged-helix" evidence="8">
    <location>
        <begin position="262"/>
        <end position="320"/>
    </location>
</feature>
<dbReference type="GO" id="GO:0005664">
    <property type="term" value="C:nuclear origin of replication recognition complex"/>
    <property type="evidence" value="ECO:0007669"/>
    <property type="project" value="UniProtKB-UniRule"/>
</dbReference>
<keyword evidence="10" id="KW-1185">Reference proteome</keyword>
<evidence type="ECO:0000313" key="10">
    <source>
        <dbReference type="Proteomes" id="UP000078046"/>
    </source>
</evidence>
<comment type="subunit">
    <text evidence="6">Component of the origin recognition complex (ORC).</text>
</comment>
<dbReference type="GO" id="GO:0003688">
    <property type="term" value="F:DNA replication origin binding"/>
    <property type="evidence" value="ECO:0007669"/>
    <property type="project" value="UniProtKB-UniRule"/>
</dbReference>
<dbReference type="GO" id="GO:0006260">
    <property type="term" value="P:DNA replication"/>
    <property type="evidence" value="ECO:0007669"/>
    <property type="project" value="UniProtKB-UniRule"/>
</dbReference>
<dbReference type="Pfam" id="PF04084">
    <property type="entry name" value="RecA-like_ORC2"/>
    <property type="match status" value="1"/>
</dbReference>
<gene>
    <name evidence="9" type="ORF">A3Q56_00976</name>
</gene>
<dbReference type="OrthoDB" id="20198at2759"/>
<evidence type="ECO:0000256" key="2">
    <source>
        <dbReference type="ARBA" id="ARBA00007421"/>
    </source>
</evidence>
<comment type="similarity">
    <text evidence="2 6">Belongs to the ORC2 family.</text>
</comment>
<keyword evidence="4 6" id="KW-0235">DNA replication</keyword>